<dbReference type="GO" id="GO:0004673">
    <property type="term" value="F:protein histidine kinase activity"/>
    <property type="evidence" value="ECO:0007669"/>
    <property type="project" value="UniProtKB-EC"/>
</dbReference>
<evidence type="ECO:0000313" key="9">
    <source>
        <dbReference type="EMBL" id="TYL93198.1"/>
    </source>
</evidence>
<dbReference type="InterPro" id="IPR011495">
    <property type="entry name" value="Sig_transdc_His_kin_sub2_dim/P"/>
</dbReference>
<dbReference type="PRINTS" id="PR00344">
    <property type="entry name" value="BCTRLSENSOR"/>
</dbReference>
<evidence type="ECO:0000256" key="2">
    <source>
        <dbReference type="ARBA" id="ARBA00012438"/>
    </source>
</evidence>
<evidence type="ECO:0000256" key="3">
    <source>
        <dbReference type="ARBA" id="ARBA00022553"/>
    </source>
</evidence>
<accession>A0A5D3KEY2</accession>
<protein>
    <recommendedName>
        <fullName evidence="2">histidine kinase</fullName>
        <ecNumber evidence="2">2.7.13.3</ecNumber>
    </recommendedName>
</protein>
<keyword evidence="6" id="KW-0418">Kinase</keyword>
<reference evidence="9 10" key="1">
    <citation type="submission" date="2019-08" db="EMBL/GenBank/DDBJ databases">
        <title>Bradyrhizobium hipponensis sp. nov., a rhizobium isolated from a Lupinus angustifolius root nodule in Tunisia.</title>
        <authorList>
            <person name="Off K."/>
            <person name="Rejili M."/>
            <person name="Mars M."/>
            <person name="Brachmann A."/>
            <person name="Marin M."/>
        </authorList>
    </citation>
    <scope>NUCLEOTIDE SEQUENCE [LARGE SCALE GENOMIC DNA]</scope>
    <source>
        <strain evidence="9 10">CTAW71</strain>
    </source>
</reference>
<dbReference type="GO" id="GO:0005524">
    <property type="term" value="F:ATP binding"/>
    <property type="evidence" value="ECO:0007669"/>
    <property type="project" value="UniProtKB-KW"/>
</dbReference>
<dbReference type="Gene3D" id="3.30.565.10">
    <property type="entry name" value="Histidine kinase-like ATPase, C-terminal domain"/>
    <property type="match status" value="1"/>
</dbReference>
<dbReference type="Pfam" id="PF07568">
    <property type="entry name" value="HisKA_2"/>
    <property type="match status" value="1"/>
</dbReference>
<dbReference type="OrthoDB" id="9767435at2"/>
<dbReference type="SUPFAM" id="SSF55781">
    <property type="entry name" value="GAF domain-like"/>
    <property type="match status" value="1"/>
</dbReference>
<dbReference type="InterPro" id="IPR003018">
    <property type="entry name" value="GAF"/>
</dbReference>
<evidence type="ECO:0000256" key="1">
    <source>
        <dbReference type="ARBA" id="ARBA00000085"/>
    </source>
</evidence>
<dbReference type="PANTHER" id="PTHR41523:SF8">
    <property type="entry name" value="ETHYLENE RESPONSE SENSOR PROTEIN"/>
    <property type="match status" value="1"/>
</dbReference>
<proteinExistence type="predicted"/>
<sequence length="407" mass="44534">MHEVYDASRESLDTSSAPLNRDELRYRLRQQSLLGEFGRTAMQTRNLREILQRATELCAIGLQAPFVKVLEYEPDEERLMVRAGVGWAPGTIDVVSLASDTGSPAGYAYRTGAPVISNHVDVDTRFRMPQLLADHGIRRAINVLIEKGGEGKAFFGVLEVDSADPGQFDQDDANFLAGFAGLLGIAIERQQADARLHEALKHQALLTREMSHRVKNSLASVVGLLRVQARSAQSEDVKNALQDASLRVSTIAEVHDHLWRSSHIGFVELSDFMTELCKKLRGNIEGHALHCRADPMLLAADHAIPLGLLINELVTNAVKYAYPEGSGDIEVSAREIDGNLHVEISDHGVGLPEGFDIDQPRASLGFKVVTGMVRQLQGDLTLSRDRTGTHFLLDLPILSSTHGDGSA</sequence>
<dbReference type="Gene3D" id="3.30.450.40">
    <property type="match status" value="1"/>
</dbReference>
<feature type="domain" description="Histidine kinase" evidence="8">
    <location>
        <begin position="209"/>
        <end position="399"/>
    </location>
</feature>
<dbReference type="PROSITE" id="PS50109">
    <property type="entry name" value="HIS_KIN"/>
    <property type="match status" value="1"/>
</dbReference>
<evidence type="ECO:0000256" key="4">
    <source>
        <dbReference type="ARBA" id="ARBA00022679"/>
    </source>
</evidence>
<dbReference type="InterPro" id="IPR004358">
    <property type="entry name" value="Sig_transdc_His_kin-like_C"/>
</dbReference>
<keyword evidence="7" id="KW-0067">ATP-binding</keyword>
<comment type="catalytic activity">
    <reaction evidence="1">
        <text>ATP + protein L-histidine = ADP + protein N-phospho-L-histidine.</text>
        <dbReference type="EC" id="2.7.13.3"/>
    </reaction>
</comment>
<dbReference type="AlphaFoldDB" id="A0A5D3KEY2"/>
<keyword evidence="3" id="KW-0597">Phosphoprotein</keyword>
<keyword evidence="4" id="KW-0808">Transferase</keyword>
<evidence type="ECO:0000256" key="5">
    <source>
        <dbReference type="ARBA" id="ARBA00022741"/>
    </source>
</evidence>
<dbReference type="InterPro" id="IPR003594">
    <property type="entry name" value="HATPase_dom"/>
</dbReference>
<dbReference type="SUPFAM" id="SSF55874">
    <property type="entry name" value="ATPase domain of HSP90 chaperone/DNA topoisomerase II/histidine kinase"/>
    <property type="match status" value="1"/>
</dbReference>
<name>A0A5D3KEY2_9BRAD</name>
<evidence type="ECO:0000259" key="8">
    <source>
        <dbReference type="PROSITE" id="PS50109"/>
    </source>
</evidence>
<dbReference type="Pfam" id="PF02518">
    <property type="entry name" value="HATPase_c"/>
    <property type="match status" value="1"/>
</dbReference>
<dbReference type="PANTHER" id="PTHR41523">
    <property type="entry name" value="TWO-COMPONENT SYSTEM SENSOR PROTEIN"/>
    <property type="match status" value="1"/>
</dbReference>
<organism evidence="9 10">
    <name type="scientific">Bradyrhizobium rifense</name>
    <dbReference type="NCBI Taxonomy" id="515499"/>
    <lineage>
        <taxon>Bacteria</taxon>
        <taxon>Pseudomonadati</taxon>
        <taxon>Pseudomonadota</taxon>
        <taxon>Alphaproteobacteria</taxon>
        <taxon>Hyphomicrobiales</taxon>
        <taxon>Nitrobacteraceae</taxon>
        <taxon>Bradyrhizobium</taxon>
    </lineage>
</organism>
<dbReference type="Proteomes" id="UP000324758">
    <property type="component" value="Unassembled WGS sequence"/>
</dbReference>
<comment type="caution">
    <text evidence="9">The sequence shown here is derived from an EMBL/GenBank/DDBJ whole genome shotgun (WGS) entry which is preliminary data.</text>
</comment>
<keyword evidence="5" id="KW-0547">Nucleotide-binding</keyword>
<dbReference type="InterPro" id="IPR005467">
    <property type="entry name" value="His_kinase_dom"/>
</dbReference>
<dbReference type="SMART" id="SM00065">
    <property type="entry name" value="GAF"/>
    <property type="match status" value="1"/>
</dbReference>
<dbReference type="EC" id="2.7.13.3" evidence="2"/>
<dbReference type="InterPro" id="IPR036890">
    <property type="entry name" value="HATPase_C_sf"/>
</dbReference>
<dbReference type="InterPro" id="IPR029016">
    <property type="entry name" value="GAF-like_dom_sf"/>
</dbReference>
<keyword evidence="10" id="KW-1185">Reference proteome</keyword>
<evidence type="ECO:0000256" key="6">
    <source>
        <dbReference type="ARBA" id="ARBA00022777"/>
    </source>
</evidence>
<gene>
    <name evidence="9" type="ORF">FXB40_23005</name>
</gene>
<dbReference type="EMBL" id="VSSS01000033">
    <property type="protein sequence ID" value="TYL93198.1"/>
    <property type="molecule type" value="Genomic_DNA"/>
</dbReference>
<dbReference type="SMART" id="SM00387">
    <property type="entry name" value="HATPase_c"/>
    <property type="match status" value="1"/>
</dbReference>
<evidence type="ECO:0000313" key="10">
    <source>
        <dbReference type="Proteomes" id="UP000324758"/>
    </source>
</evidence>
<dbReference type="RefSeq" id="WP_148774489.1">
    <property type="nucleotide sequence ID" value="NZ_VSSS01000033.1"/>
</dbReference>
<evidence type="ECO:0000256" key="7">
    <source>
        <dbReference type="ARBA" id="ARBA00022840"/>
    </source>
</evidence>
<dbReference type="Pfam" id="PF13185">
    <property type="entry name" value="GAF_2"/>
    <property type="match status" value="1"/>
</dbReference>